<dbReference type="Proteomes" id="UP001341840">
    <property type="component" value="Unassembled WGS sequence"/>
</dbReference>
<dbReference type="EMBL" id="JASCZI010273890">
    <property type="protein sequence ID" value="MED6225454.1"/>
    <property type="molecule type" value="Genomic_DNA"/>
</dbReference>
<name>A0ABU6ZU04_9FABA</name>
<feature type="region of interest" description="Disordered" evidence="1">
    <location>
        <begin position="23"/>
        <end position="52"/>
    </location>
</feature>
<evidence type="ECO:0000256" key="1">
    <source>
        <dbReference type="SAM" id="MobiDB-lite"/>
    </source>
</evidence>
<evidence type="ECO:0000313" key="2">
    <source>
        <dbReference type="EMBL" id="MED6225454.1"/>
    </source>
</evidence>
<accession>A0ABU6ZU04</accession>
<keyword evidence="3" id="KW-1185">Reference proteome</keyword>
<organism evidence="2 3">
    <name type="scientific">Stylosanthes scabra</name>
    <dbReference type="NCBI Taxonomy" id="79078"/>
    <lineage>
        <taxon>Eukaryota</taxon>
        <taxon>Viridiplantae</taxon>
        <taxon>Streptophyta</taxon>
        <taxon>Embryophyta</taxon>
        <taxon>Tracheophyta</taxon>
        <taxon>Spermatophyta</taxon>
        <taxon>Magnoliopsida</taxon>
        <taxon>eudicotyledons</taxon>
        <taxon>Gunneridae</taxon>
        <taxon>Pentapetalae</taxon>
        <taxon>rosids</taxon>
        <taxon>fabids</taxon>
        <taxon>Fabales</taxon>
        <taxon>Fabaceae</taxon>
        <taxon>Papilionoideae</taxon>
        <taxon>50 kb inversion clade</taxon>
        <taxon>dalbergioids sensu lato</taxon>
        <taxon>Dalbergieae</taxon>
        <taxon>Pterocarpus clade</taxon>
        <taxon>Stylosanthes</taxon>
    </lineage>
</organism>
<gene>
    <name evidence="2" type="ORF">PIB30_093841</name>
</gene>
<feature type="compositionally biased region" description="Basic and acidic residues" evidence="1">
    <location>
        <begin position="27"/>
        <end position="52"/>
    </location>
</feature>
<comment type="caution">
    <text evidence="2">The sequence shown here is derived from an EMBL/GenBank/DDBJ whole genome shotgun (WGS) entry which is preliminary data.</text>
</comment>
<evidence type="ECO:0000313" key="3">
    <source>
        <dbReference type="Proteomes" id="UP001341840"/>
    </source>
</evidence>
<protein>
    <submittedName>
        <fullName evidence="2">Uncharacterized protein</fullName>
    </submittedName>
</protein>
<sequence length="107" mass="12202">MKGLREEQRCGERPYSTTSVKGYAQWGKEHDSGRESEDVKHDVVHEPTVGRDKKIDEAKNMALPYIKGKVVEVVAIQSQIELLTRSIIVESVGPFNFRRNMKKLMEG</sequence>
<reference evidence="2 3" key="1">
    <citation type="journal article" date="2023" name="Plants (Basel)">
        <title>Bridging the Gap: Combining Genomics and Transcriptomics Approaches to Understand Stylosanthes scabra, an Orphan Legume from the Brazilian Caatinga.</title>
        <authorList>
            <person name="Ferreira-Neto J.R.C."/>
            <person name="da Silva M.D."/>
            <person name="Binneck E."/>
            <person name="de Melo N.F."/>
            <person name="da Silva R.H."/>
            <person name="de Melo A.L.T.M."/>
            <person name="Pandolfi V."/>
            <person name="Bustamante F.O."/>
            <person name="Brasileiro-Vidal A.C."/>
            <person name="Benko-Iseppon A.M."/>
        </authorList>
    </citation>
    <scope>NUCLEOTIDE SEQUENCE [LARGE SCALE GENOMIC DNA]</scope>
    <source>
        <tissue evidence="2">Leaves</tissue>
    </source>
</reference>
<proteinExistence type="predicted"/>